<evidence type="ECO:0000313" key="1">
    <source>
        <dbReference type="EMBL" id="TMW84759.1"/>
    </source>
</evidence>
<proteinExistence type="predicted"/>
<organism evidence="1">
    <name type="scientific">Solanum chilense</name>
    <name type="common">Tomato</name>
    <name type="synonym">Lycopersicon chilense</name>
    <dbReference type="NCBI Taxonomy" id="4083"/>
    <lineage>
        <taxon>Eukaryota</taxon>
        <taxon>Viridiplantae</taxon>
        <taxon>Streptophyta</taxon>
        <taxon>Embryophyta</taxon>
        <taxon>Tracheophyta</taxon>
        <taxon>Spermatophyta</taxon>
        <taxon>Magnoliopsida</taxon>
        <taxon>eudicotyledons</taxon>
        <taxon>Gunneridae</taxon>
        <taxon>Pentapetalae</taxon>
        <taxon>asterids</taxon>
        <taxon>lamiids</taxon>
        <taxon>Solanales</taxon>
        <taxon>Solanaceae</taxon>
        <taxon>Solanoideae</taxon>
        <taxon>Solaneae</taxon>
        <taxon>Solanum</taxon>
        <taxon>Solanum subgen. Lycopersicon</taxon>
    </lineage>
</organism>
<sequence>MPSHNISNVESHIILVSVSRLHRDKVGRLSHPVHSDPYGVVLSHSLQKTNHEVHINGIYLPCQNLDHLSKTLGHIFNTVLLHAIPPIDLLNVMIHLGGTWMYQIFGIMGLYHNFGPQIIHIWYT</sequence>
<name>A0A6N2ASR8_SOLCI</name>
<dbReference type="EMBL" id="RXGB01008495">
    <property type="protein sequence ID" value="TMW84759.1"/>
    <property type="molecule type" value="Genomic_DNA"/>
</dbReference>
<accession>A0A6N2ASR8</accession>
<comment type="caution">
    <text evidence="1">The sequence shown here is derived from an EMBL/GenBank/DDBJ whole genome shotgun (WGS) entry which is preliminary data.</text>
</comment>
<protein>
    <submittedName>
        <fullName evidence="1">Uncharacterized protein</fullName>
    </submittedName>
</protein>
<reference evidence="1" key="1">
    <citation type="submission" date="2019-05" db="EMBL/GenBank/DDBJ databases">
        <title>The de novo reference genome and transcriptome assemblies of the wild tomato species Solanum chilense.</title>
        <authorList>
            <person name="Stam R."/>
            <person name="Nosenko T."/>
            <person name="Hoerger A.C."/>
            <person name="Stephan W."/>
            <person name="Seidel M.A."/>
            <person name="Kuhn J.M.M."/>
            <person name="Haberer G."/>
            <person name="Tellier A."/>
        </authorList>
    </citation>
    <scope>NUCLEOTIDE SEQUENCE</scope>
    <source>
        <tissue evidence="1">Mature leaves</tissue>
    </source>
</reference>
<dbReference type="AlphaFoldDB" id="A0A6N2ASR8"/>
<gene>
    <name evidence="1" type="ORF">EJD97_024452</name>
</gene>